<accession>A0A2U2PIT9</accession>
<dbReference type="Proteomes" id="UP000245647">
    <property type="component" value="Unassembled WGS sequence"/>
</dbReference>
<protein>
    <submittedName>
        <fullName evidence="2">Uncharacterized protein</fullName>
    </submittedName>
</protein>
<keyword evidence="1" id="KW-1133">Transmembrane helix</keyword>
<gene>
    <name evidence="2" type="ORF">DDR33_08115</name>
</gene>
<sequence>MSIVHYKRILKLKKIQPECIKKAFSFELWGSWLDNFAIFLVILILTAANDYLSFEYSLFYSRDVFLITVINNEWLTPVPE</sequence>
<evidence type="ECO:0000256" key="1">
    <source>
        <dbReference type="SAM" id="Phobius"/>
    </source>
</evidence>
<keyword evidence="1" id="KW-0812">Transmembrane</keyword>
<keyword evidence="3" id="KW-1185">Reference proteome</keyword>
<organism evidence="2 3">
    <name type="scientific">Pararcticibacter amylolyticus</name>
    <dbReference type="NCBI Taxonomy" id="2173175"/>
    <lineage>
        <taxon>Bacteria</taxon>
        <taxon>Pseudomonadati</taxon>
        <taxon>Bacteroidota</taxon>
        <taxon>Sphingobacteriia</taxon>
        <taxon>Sphingobacteriales</taxon>
        <taxon>Sphingobacteriaceae</taxon>
        <taxon>Pararcticibacter</taxon>
    </lineage>
</organism>
<evidence type="ECO:0000313" key="2">
    <source>
        <dbReference type="EMBL" id="PWG81326.1"/>
    </source>
</evidence>
<name>A0A2U2PIT9_9SPHI</name>
<keyword evidence="1" id="KW-0472">Membrane</keyword>
<comment type="caution">
    <text evidence="2">The sequence shown here is derived from an EMBL/GenBank/DDBJ whole genome shotgun (WGS) entry which is preliminary data.</text>
</comment>
<reference evidence="2 3" key="1">
    <citation type="submission" date="2018-04" db="EMBL/GenBank/DDBJ databases">
        <title>Pedobacter chongqingensis sp. nov., isolated from a rottenly hemp rope.</title>
        <authorList>
            <person name="Cai Y."/>
        </authorList>
    </citation>
    <scope>NUCLEOTIDE SEQUENCE [LARGE SCALE GENOMIC DNA]</scope>
    <source>
        <strain evidence="2 3">FJ4-8</strain>
    </source>
</reference>
<feature type="transmembrane region" description="Helical" evidence="1">
    <location>
        <begin position="32"/>
        <end position="52"/>
    </location>
</feature>
<evidence type="ECO:0000313" key="3">
    <source>
        <dbReference type="Proteomes" id="UP000245647"/>
    </source>
</evidence>
<proteinExistence type="predicted"/>
<dbReference type="AlphaFoldDB" id="A0A2U2PIT9"/>
<dbReference type="EMBL" id="QEAS01000005">
    <property type="protein sequence ID" value="PWG81326.1"/>
    <property type="molecule type" value="Genomic_DNA"/>
</dbReference>